<dbReference type="GO" id="GO:0005759">
    <property type="term" value="C:mitochondrial matrix"/>
    <property type="evidence" value="ECO:0007669"/>
    <property type="project" value="UniProtKB-SubCell"/>
</dbReference>
<evidence type="ECO:0000256" key="6">
    <source>
        <dbReference type="RuleBase" id="RU368039"/>
    </source>
</evidence>
<comment type="subcellular location">
    <subcellularLocation>
        <location evidence="1 6">Mitochondrion matrix</location>
    </subcellularLocation>
</comment>
<evidence type="ECO:0000256" key="3">
    <source>
        <dbReference type="ARBA" id="ARBA00022946"/>
    </source>
</evidence>
<keyword evidence="3" id="KW-0809">Transit peptide</keyword>
<dbReference type="PANTHER" id="PTHR13137">
    <property type="entry name" value="DC11 ACN9 HOMOLOG"/>
    <property type="match status" value="1"/>
</dbReference>
<keyword evidence="5 6" id="KW-0143">Chaperone</keyword>
<evidence type="ECO:0000256" key="5">
    <source>
        <dbReference type="ARBA" id="ARBA00023186"/>
    </source>
</evidence>
<dbReference type="EMBL" id="JAFJMO010000009">
    <property type="protein sequence ID" value="KAJ8267359.1"/>
    <property type="molecule type" value="Genomic_DNA"/>
</dbReference>
<comment type="similarity">
    <text evidence="2 6">Belongs to the complex I LYR family. SDHAF3 subfamily.</text>
</comment>
<proteinExistence type="inferred from homology"/>
<gene>
    <name evidence="7" type="ORF">COCON_G00125310</name>
</gene>
<comment type="function">
    <text evidence="6">Plays an essential role in the assembly of succinate dehydrogenase (SDH), an enzyme complex (also referred to as respiratory complex II) that is a component of both the tricarboxylic acid (TCA) cycle and the mitochondrial electron transport chain, and which couples the oxidation of succinate to fumarate with the reduction of ubiquinone (coenzyme Q) to ubiquinol. Promotes maturation of the iron-sulfur protein subunit of the SDH catalytic dimer, protecting it from the deleterious effects of oxidants. May act together with SDHAF1.</text>
</comment>
<dbReference type="Proteomes" id="UP001152803">
    <property type="component" value="Unassembled WGS sequence"/>
</dbReference>
<comment type="subunit">
    <text evidence="6">Interacts with the iron-sulfur protein subunit within the SDH catalytic dimer.</text>
</comment>
<comment type="caution">
    <text evidence="7">The sequence shown here is derived from an EMBL/GenBank/DDBJ whole genome shotgun (WGS) entry which is preliminary data.</text>
</comment>
<accession>A0A9Q1DCR9</accession>
<keyword evidence="8" id="KW-1185">Reference proteome</keyword>
<dbReference type="Pfam" id="PF13233">
    <property type="entry name" value="Complex1_LYR_2"/>
    <property type="match status" value="1"/>
</dbReference>
<evidence type="ECO:0000313" key="8">
    <source>
        <dbReference type="Proteomes" id="UP001152803"/>
    </source>
</evidence>
<sequence length="140" mass="16337">MMGMFIQNKNIYDFTKAVARRMANPAHVSKVRALYKRILQLHRFLPVDLRALGDQYVKDEFRRHKSAKPGEVTSFMIEWEGYRDTLQTQVLETASRGGAGVYGTVLSEEKLKQFQDEQFSQLYELMLESTKPNTQFHTQE</sequence>
<dbReference type="OrthoDB" id="278329at2759"/>
<protein>
    <recommendedName>
        <fullName evidence="6">Succinate dehydrogenase assembly factor 3</fullName>
        <shortName evidence="6">SDH assembly factor 3</shortName>
        <shortName evidence="6">SDHAF3</shortName>
    </recommendedName>
</protein>
<name>A0A9Q1DCR9_CONCO</name>
<evidence type="ECO:0000256" key="1">
    <source>
        <dbReference type="ARBA" id="ARBA00004305"/>
    </source>
</evidence>
<reference evidence="7" key="1">
    <citation type="journal article" date="2023" name="Science">
        <title>Genome structures resolve the early diversification of teleost fishes.</title>
        <authorList>
            <person name="Parey E."/>
            <person name="Louis A."/>
            <person name="Montfort J."/>
            <person name="Bouchez O."/>
            <person name="Roques C."/>
            <person name="Iampietro C."/>
            <person name="Lluch J."/>
            <person name="Castinel A."/>
            <person name="Donnadieu C."/>
            <person name="Desvignes T."/>
            <person name="Floi Bucao C."/>
            <person name="Jouanno E."/>
            <person name="Wen M."/>
            <person name="Mejri S."/>
            <person name="Dirks R."/>
            <person name="Jansen H."/>
            <person name="Henkel C."/>
            <person name="Chen W.J."/>
            <person name="Zahm M."/>
            <person name="Cabau C."/>
            <person name="Klopp C."/>
            <person name="Thompson A.W."/>
            <person name="Robinson-Rechavi M."/>
            <person name="Braasch I."/>
            <person name="Lecointre G."/>
            <person name="Bobe J."/>
            <person name="Postlethwait J.H."/>
            <person name="Berthelot C."/>
            <person name="Roest Crollius H."/>
            <person name="Guiguen Y."/>
        </authorList>
    </citation>
    <scope>NUCLEOTIDE SEQUENCE</scope>
    <source>
        <strain evidence="7">Concon-B</strain>
    </source>
</reference>
<dbReference type="GO" id="GO:0034553">
    <property type="term" value="P:mitochondrial respiratory chain complex II assembly"/>
    <property type="evidence" value="ECO:0007669"/>
    <property type="project" value="UniProtKB-UniRule"/>
</dbReference>
<dbReference type="InterPro" id="IPR008381">
    <property type="entry name" value="SDHAF3/Sdh7"/>
</dbReference>
<dbReference type="GO" id="GO:0005758">
    <property type="term" value="C:mitochondrial intermembrane space"/>
    <property type="evidence" value="ECO:0007669"/>
    <property type="project" value="TreeGrafter"/>
</dbReference>
<evidence type="ECO:0000313" key="7">
    <source>
        <dbReference type="EMBL" id="KAJ8267359.1"/>
    </source>
</evidence>
<organism evidence="7 8">
    <name type="scientific">Conger conger</name>
    <name type="common">Conger eel</name>
    <name type="synonym">Muraena conger</name>
    <dbReference type="NCBI Taxonomy" id="82655"/>
    <lineage>
        <taxon>Eukaryota</taxon>
        <taxon>Metazoa</taxon>
        <taxon>Chordata</taxon>
        <taxon>Craniata</taxon>
        <taxon>Vertebrata</taxon>
        <taxon>Euteleostomi</taxon>
        <taxon>Actinopterygii</taxon>
        <taxon>Neopterygii</taxon>
        <taxon>Teleostei</taxon>
        <taxon>Anguilliformes</taxon>
        <taxon>Congridae</taxon>
        <taxon>Conger</taxon>
    </lineage>
</organism>
<evidence type="ECO:0000256" key="4">
    <source>
        <dbReference type="ARBA" id="ARBA00023128"/>
    </source>
</evidence>
<dbReference type="AlphaFoldDB" id="A0A9Q1DCR9"/>
<keyword evidence="4 6" id="KW-0496">Mitochondrion</keyword>
<dbReference type="CDD" id="cd20270">
    <property type="entry name" value="Complex1_LYR_SDHAF3_LYRM10"/>
    <property type="match status" value="1"/>
</dbReference>
<dbReference type="PANTHER" id="PTHR13137:SF6">
    <property type="entry name" value="SUCCINATE DEHYDROGENASE ASSEMBLY FACTOR 3, MITOCHONDRIAL"/>
    <property type="match status" value="1"/>
</dbReference>
<evidence type="ECO:0000256" key="2">
    <source>
        <dbReference type="ARBA" id="ARBA00006020"/>
    </source>
</evidence>
<dbReference type="GO" id="GO:0006105">
    <property type="term" value="P:succinate metabolic process"/>
    <property type="evidence" value="ECO:0007669"/>
    <property type="project" value="TreeGrafter"/>
</dbReference>